<organism evidence="1 2">
    <name type="scientific">Janthinobacterium lividum</name>
    <dbReference type="NCBI Taxonomy" id="29581"/>
    <lineage>
        <taxon>Bacteria</taxon>
        <taxon>Pseudomonadati</taxon>
        <taxon>Pseudomonadota</taxon>
        <taxon>Betaproteobacteria</taxon>
        <taxon>Burkholderiales</taxon>
        <taxon>Oxalobacteraceae</taxon>
        <taxon>Janthinobacterium</taxon>
    </lineage>
</organism>
<gene>
    <name evidence="1" type="ORF">AKG95_11525</name>
</gene>
<evidence type="ECO:0000313" key="1">
    <source>
        <dbReference type="EMBL" id="OHV97762.1"/>
    </source>
</evidence>
<dbReference type="Proteomes" id="UP000179840">
    <property type="component" value="Unassembled WGS sequence"/>
</dbReference>
<evidence type="ECO:0000313" key="2">
    <source>
        <dbReference type="Proteomes" id="UP000179840"/>
    </source>
</evidence>
<dbReference type="AlphaFoldDB" id="A0A1S1UBE1"/>
<protein>
    <submittedName>
        <fullName evidence="1">Uncharacterized protein</fullName>
    </submittedName>
</protein>
<reference evidence="1 2" key="1">
    <citation type="submission" date="2015-06" db="EMBL/GenBank/DDBJ databases">
        <title>Draft genome sequencing of a biphenyl-degrading bacterium, Janthinobacterium lividum MEG1.</title>
        <authorList>
            <person name="Shimodaira J."/>
            <person name="Hatta T."/>
        </authorList>
    </citation>
    <scope>NUCLEOTIDE SEQUENCE [LARGE SCALE GENOMIC DNA]</scope>
    <source>
        <strain evidence="1 2">MEG1</strain>
    </source>
</reference>
<dbReference type="EMBL" id="LFKP01000005">
    <property type="protein sequence ID" value="OHV97762.1"/>
    <property type="molecule type" value="Genomic_DNA"/>
</dbReference>
<comment type="caution">
    <text evidence="1">The sequence shown here is derived from an EMBL/GenBank/DDBJ whole genome shotgun (WGS) entry which is preliminary data.</text>
</comment>
<name>A0A1S1UBE1_9BURK</name>
<proteinExistence type="predicted"/>
<accession>A0A1S1UBE1</accession>
<sequence length="62" mass="7462">MTQFLLESVMSKEKLQDIDCIRKTEIYKKYFEIEYGILRTSSTEVRQRLCQQELSDRKPADQ</sequence>